<accession>A0A0R2SCX2</accession>
<dbReference type="Proteomes" id="UP000051934">
    <property type="component" value="Unassembled WGS sequence"/>
</dbReference>
<gene>
    <name evidence="1" type="ORF">ABR69_12510</name>
</gene>
<proteinExistence type="predicted"/>
<reference evidence="1 2" key="1">
    <citation type="submission" date="2015-10" db="EMBL/GenBank/DDBJ databases">
        <title>Metagenome-Assembled Genomes uncover a global brackish microbiome.</title>
        <authorList>
            <person name="Hugerth L.W."/>
            <person name="Larsson J."/>
            <person name="Alneberg J."/>
            <person name="Lindh M.V."/>
            <person name="Legrand C."/>
            <person name="Pinhassi J."/>
            <person name="Andersson A.F."/>
        </authorList>
    </citation>
    <scope>NUCLEOTIDE SEQUENCE [LARGE SCALE GENOMIC DNA]</scope>
    <source>
        <strain evidence="1">BACL4 MAG-120507-bin80</strain>
    </source>
</reference>
<dbReference type="Pfam" id="PF06804">
    <property type="entry name" value="Lipoprotein_18"/>
    <property type="match status" value="1"/>
</dbReference>
<dbReference type="InterPro" id="IPR042268">
    <property type="entry name" value="BamC_C"/>
</dbReference>
<evidence type="ECO:0000313" key="1">
    <source>
        <dbReference type="EMBL" id="KRO72638.1"/>
    </source>
</evidence>
<dbReference type="Gene3D" id="3.30.310.170">
    <property type="entry name" value="Outer membrane protein assembly factor BamC"/>
    <property type="match status" value="1"/>
</dbReference>
<evidence type="ECO:0000313" key="2">
    <source>
        <dbReference type="Proteomes" id="UP000051934"/>
    </source>
</evidence>
<dbReference type="InterPro" id="IPR010653">
    <property type="entry name" value="NlpB/DapX"/>
</dbReference>
<organism evidence="1 2">
    <name type="scientific">OM182 bacterium BACL3 MAG-120507-bin80</name>
    <dbReference type="NCBI Taxonomy" id="1655577"/>
    <lineage>
        <taxon>Bacteria</taxon>
        <taxon>Pseudomonadati</taxon>
        <taxon>Pseudomonadota</taxon>
        <taxon>Gammaproteobacteria</taxon>
        <taxon>OMG group</taxon>
        <taxon>OM182 clade</taxon>
    </lineage>
</organism>
<protein>
    <recommendedName>
        <fullName evidence="3">Outer membrane protein assembly factor BamC</fullName>
    </recommendedName>
</protein>
<comment type="caution">
    <text evidence="1">The sequence shown here is derived from an EMBL/GenBank/DDBJ whole genome shotgun (WGS) entry which is preliminary data.</text>
</comment>
<name>A0A0R2SCX2_9GAMM</name>
<dbReference type="EMBL" id="LIBB01000055">
    <property type="protein sequence ID" value="KRO72638.1"/>
    <property type="molecule type" value="Genomic_DNA"/>
</dbReference>
<sequence>MQRRHHTFTRLISLALLGGLAACSIPGLDKIGLTGEDGLIRDRVGDYRDAPILPEMDVPSDLDSYTIDQLYVIPQAIVAAADAEPFDGVPMPKPIETRRREGVIIQNLGDSRWILLDATPAQVWPLVRDFWSRLNVVLDYENPSSGIAETAWVEVNSEPLLRHKYRISIEPGLHSGYAEIYVTHISDLRSEPIPIVVTWPENSDSEDREKQILDALSQYVADRNDVYQASSSSLLAGSIESARKANIIAAGSEEEKLALRINYGRAWVQVRQAIERAEIEIVDANRDQSVISVKFAGIQADKDKPGFVGRLLGRGRGGNDAVLQDFAVRLLDTGDTIDVVIEALTDGQSGHSRLTIELLQEINENLT</sequence>
<evidence type="ECO:0008006" key="3">
    <source>
        <dbReference type="Google" id="ProtNLM"/>
    </source>
</evidence>
<dbReference type="AlphaFoldDB" id="A0A0R2SCX2"/>
<dbReference type="PROSITE" id="PS51257">
    <property type="entry name" value="PROKAR_LIPOPROTEIN"/>
    <property type="match status" value="1"/>
</dbReference>